<dbReference type="GO" id="GO:0006884">
    <property type="term" value="P:cell volume homeostasis"/>
    <property type="evidence" value="ECO:0007669"/>
    <property type="project" value="TreeGrafter"/>
</dbReference>
<dbReference type="Proteomes" id="UP000050525">
    <property type="component" value="Unassembled WGS sequence"/>
</dbReference>
<dbReference type="GO" id="GO:0016324">
    <property type="term" value="C:apical plasma membrane"/>
    <property type="evidence" value="ECO:0007669"/>
    <property type="project" value="TreeGrafter"/>
</dbReference>
<dbReference type="GO" id="GO:0055078">
    <property type="term" value="P:sodium ion homeostasis"/>
    <property type="evidence" value="ECO:0007669"/>
    <property type="project" value="TreeGrafter"/>
</dbReference>
<dbReference type="InterPro" id="IPR004842">
    <property type="entry name" value="SLC12A_fam"/>
</dbReference>
<evidence type="ECO:0000256" key="1">
    <source>
        <dbReference type="ARBA" id="ARBA00004141"/>
    </source>
</evidence>
<keyword evidence="8" id="KW-1185">Reference proteome</keyword>
<protein>
    <submittedName>
        <fullName evidence="7">Uncharacterized protein</fullName>
    </submittedName>
</protein>
<dbReference type="InterPro" id="IPR004841">
    <property type="entry name" value="AA-permease/SLC12A_dom"/>
</dbReference>
<dbReference type="InterPro" id="IPR018491">
    <property type="entry name" value="SLC12_C"/>
</dbReference>
<accession>A0A151MRI9</accession>
<dbReference type="STRING" id="8496.A0A151MRI9"/>
<dbReference type="PANTHER" id="PTHR11827">
    <property type="entry name" value="SOLUTE CARRIER FAMILY 12, CATION COTRANSPORTERS"/>
    <property type="match status" value="1"/>
</dbReference>
<dbReference type="EMBL" id="AKHW03005442">
    <property type="protein sequence ID" value="KYO27020.1"/>
    <property type="molecule type" value="Genomic_DNA"/>
</dbReference>
<feature type="domain" description="Amino acid permease/ SLC12A" evidence="5">
    <location>
        <begin position="12"/>
        <end position="57"/>
    </location>
</feature>
<dbReference type="eggNOG" id="KOG2083">
    <property type="taxonomic scope" value="Eukaryota"/>
</dbReference>
<name>A0A151MRI9_ALLMI</name>
<sequence>MLCSHQTRMAFQDPAVAIPKGTLMTIFWTTISYLAISATIGACIVRDASGSVNDTIPIDSPDCVGLACGYGWNFTECAQKQSCHFGLSNCYQLLPRFHYQLTRIIFLLTKFRLGFHEMHILPDINQKPHPEEALPIARKGRYPSSLYMAWLETLSQDLRPPVILIRGNQDNVLTFYCQ</sequence>
<dbReference type="Pfam" id="PF03522">
    <property type="entry name" value="SLC12"/>
    <property type="match status" value="1"/>
</dbReference>
<evidence type="ECO:0000256" key="4">
    <source>
        <dbReference type="ARBA" id="ARBA00023136"/>
    </source>
</evidence>
<keyword evidence="4" id="KW-0472">Membrane</keyword>
<comment type="caution">
    <text evidence="7">The sequence shown here is derived from an EMBL/GenBank/DDBJ whole genome shotgun (WGS) entry which is preliminary data.</text>
</comment>
<dbReference type="GO" id="GO:1990573">
    <property type="term" value="P:potassium ion import across plasma membrane"/>
    <property type="evidence" value="ECO:0007669"/>
    <property type="project" value="TreeGrafter"/>
</dbReference>
<organism evidence="7 8">
    <name type="scientific">Alligator mississippiensis</name>
    <name type="common">American alligator</name>
    <dbReference type="NCBI Taxonomy" id="8496"/>
    <lineage>
        <taxon>Eukaryota</taxon>
        <taxon>Metazoa</taxon>
        <taxon>Chordata</taxon>
        <taxon>Craniata</taxon>
        <taxon>Vertebrata</taxon>
        <taxon>Euteleostomi</taxon>
        <taxon>Archelosauria</taxon>
        <taxon>Archosauria</taxon>
        <taxon>Crocodylia</taxon>
        <taxon>Alligatoridae</taxon>
        <taxon>Alligatorinae</taxon>
        <taxon>Alligator</taxon>
    </lineage>
</organism>
<gene>
    <name evidence="7" type="ORF">Y1Q_0018190</name>
</gene>
<evidence type="ECO:0000259" key="5">
    <source>
        <dbReference type="Pfam" id="PF00324"/>
    </source>
</evidence>
<dbReference type="PANTHER" id="PTHR11827:SF9">
    <property type="entry name" value="SOLUTE CARRIER FAMILY 12 MEMBER 3"/>
    <property type="match status" value="1"/>
</dbReference>
<evidence type="ECO:0000313" key="7">
    <source>
        <dbReference type="EMBL" id="KYO27020.1"/>
    </source>
</evidence>
<evidence type="ECO:0000313" key="8">
    <source>
        <dbReference type="Proteomes" id="UP000050525"/>
    </source>
</evidence>
<keyword evidence="3" id="KW-1133">Transmembrane helix</keyword>
<dbReference type="AlphaFoldDB" id="A0A151MRI9"/>
<feature type="domain" description="SLC12A transporter C-terminal" evidence="6">
    <location>
        <begin position="133"/>
        <end position="177"/>
    </location>
</feature>
<dbReference type="GO" id="GO:0008511">
    <property type="term" value="F:sodium:potassium:chloride symporter activity"/>
    <property type="evidence" value="ECO:0007669"/>
    <property type="project" value="TreeGrafter"/>
</dbReference>
<comment type="subcellular location">
    <subcellularLocation>
        <location evidence="1">Membrane</location>
        <topology evidence="1">Multi-pass membrane protein</topology>
    </subcellularLocation>
</comment>
<reference evidence="7 8" key="1">
    <citation type="journal article" date="2012" name="Genome Biol.">
        <title>Sequencing three crocodilian genomes to illuminate the evolution of archosaurs and amniotes.</title>
        <authorList>
            <person name="St John J.A."/>
            <person name="Braun E.L."/>
            <person name="Isberg S.R."/>
            <person name="Miles L.G."/>
            <person name="Chong A.Y."/>
            <person name="Gongora J."/>
            <person name="Dalzell P."/>
            <person name="Moran C."/>
            <person name="Bed'hom B."/>
            <person name="Abzhanov A."/>
            <person name="Burgess S.C."/>
            <person name="Cooksey A.M."/>
            <person name="Castoe T.A."/>
            <person name="Crawford N.G."/>
            <person name="Densmore L.D."/>
            <person name="Drew J.C."/>
            <person name="Edwards S.V."/>
            <person name="Faircloth B.C."/>
            <person name="Fujita M.K."/>
            <person name="Greenwold M.J."/>
            <person name="Hoffmann F.G."/>
            <person name="Howard J.M."/>
            <person name="Iguchi T."/>
            <person name="Janes D.E."/>
            <person name="Khan S.Y."/>
            <person name="Kohno S."/>
            <person name="de Koning A.J."/>
            <person name="Lance S.L."/>
            <person name="McCarthy F.M."/>
            <person name="McCormack J.E."/>
            <person name="Merchant M.E."/>
            <person name="Peterson D.G."/>
            <person name="Pollock D.D."/>
            <person name="Pourmand N."/>
            <person name="Raney B.J."/>
            <person name="Roessler K.A."/>
            <person name="Sanford J.R."/>
            <person name="Sawyer R.H."/>
            <person name="Schmidt C.J."/>
            <person name="Triplett E.W."/>
            <person name="Tuberville T.D."/>
            <person name="Venegas-Anaya M."/>
            <person name="Howard J.T."/>
            <person name="Jarvis E.D."/>
            <person name="Guillette L.J.Jr."/>
            <person name="Glenn T.C."/>
            <person name="Green R.E."/>
            <person name="Ray D.A."/>
        </authorList>
    </citation>
    <scope>NUCLEOTIDE SEQUENCE [LARGE SCALE GENOMIC DNA]</scope>
    <source>
        <strain evidence="7">KSC_2009_1</strain>
    </source>
</reference>
<dbReference type="GO" id="GO:0055064">
    <property type="term" value="P:chloride ion homeostasis"/>
    <property type="evidence" value="ECO:0007669"/>
    <property type="project" value="TreeGrafter"/>
</dbReference>
<dbReference type="GO" id="GO:0055075">
    <property type="term" value="P:potassium ion homeostasis"/>
    <property type="evidence" value="ECO:0007669"/>
    <property type="project" value="TreeGrafter"/>
</dbReference>
<keyword evidence="2" id="KW-0812">Transmembrane</keyword>
<evidence type="ECO:0000256" key="2">
    <source>
        <dbReference type="ARBA" id="ARBA00022692"/>
    </source>
</evidence>
<proteinExistence type="predicted"/>
<evidence type="ECO:0000256" key="3">
    <source>
        <dbReference type="ARBA" id="ARBA00022989"/>
    </source>
</evidence>
<evidence type="ECO:0000259" key="6">
    <source>
        <dbReference type="Pfam" id="PF03522"/>
    </source>
</evidence>
<dbReference type="Pfam" id="PF00324">
    <property type="entry name" value="AA_permease"/>
    <property type="match status" value="1"/>
</dbReference>